<evidence type="ECO:0000313" key="1">
    <source>
        <dbReference type="EMBL" id="KAI3832786.1"/>
    </source>
</evidence>
<feature type="non-terminal residue" evidence="1">
    <location>
        <position position="1"/>
    </location>
</feature>
<reference evidence="1" key="1">
    <citation type="submission" date="2022-04" db="EMBL/GenBank/DDBJ databases">
        <title>A functionally conserved STORR gene fusion in Papaver species that diverged 16.8 million years ago.</title>
        <authorList>
            <person name="Catania T."/>
        </authorList>
    </citation>
    <scope>NUCLEOTIDE SEQUENCE</scope>
    <source>
        <strain evidence="1">S-188037</strain>
    </source>
</reference>
<sequence length="67" mass="7755">MEEDFLRDCMMIYIKQFIAGDMDNDSIIDDLLVMQLPVDLQDQELLIGLVKKEEVQVQIVIQQGQAK</sequence>
<comment type="caution">
    <text evidence="1">The sequence shown here is derived from an EMBL/GenBank/DDBJ whole genome shotgun (WGS) entry which is preliminary data.</text>
</comment>
<evidence type="ECO:0000313" key="2">
    <source>
        <dbReference type="Proteomes" id="UP001202328"/>
    </source>
</evidence>
<name>A0AAD4X402_9MAGN</name>
<dbReference type="EMBL" id="JAJJMB010017986">
    <property type="protein sequence ID" value="KAI3832786.1"/>
    <property type="molecule type" value="Genomic_DNA"/>
</dbReference>
<dbReference type="AlphaFoldDB" id="A0AAD4X402"/>
<dbReference type="Proteomes" id="UP001202328">
    <property type="component" value="Unassembled WGS sequence"/>
</dbReference>
<keyword evidence="2" id="KW-1185">Reference proteome</keyword>
<accession>A0AAD4X402</accession>
<proteinExistence type="predicted"/>
<protein>
    <submittedName>
        <fullName evidence="1">Uncharacterized protein</fullName>
    </submittedName>
</protein>
<gene>
    <name evidence="1" type="ORF">MKW98_002332</name>
</gene>
<organism evidence="1 2">
    <name type="scientific">Papaver atlanticum</name>
    <dbReference type="NCBI Taxonomy" id="357466"/>
    <lineage>
        <taxon>Eukaryota</taxon>
        <taxon>Viridiplantae</taxon>
        <taxon>Streptophyta</taxon>
        <taxon>Embryophyta</taxon>
        <taxon>Tracheophyta</taxon>
        <taxon>Spermatophyta</taxon>
        <taxon>Magnoliopsida</taxon>
        <taxon>Ranunculales</taxon>
        <taxon>Papaveraceae</taxon>
        <taxon>Papaveroideae</taxon>
        <taxon>Papaver</taxon>
    </lineage>
</organism>